<organism evidence="2 3">
    <name type="scientific">Gracilimonas mengyeensis</name>
    <dbReference type="NCBI Taxonomy" id="1302730"/>
    <lineage>
        <taxon>Bacteria</taxon>
        <taxon>Pseudomonadati</taxon>
        <taxon>Balneolota</taxon>
        <taxon>Balneolia</taxon>
        <taxon>Balneolales</taxon>
        <taxon>Balneolaceae</taxon>
        <taxon>Gracilimonas</taxon>
    </lineage>
</organism>
<dbReference type="Gene3D" id="3.30.2310.20">
    <property type="entry name" value="RelE-like"/>
    <property type="match status" value="1"/>
</dbReference>
<dbReference type="Proteomes" id="UP000317557">
    <property type="component" value="Unassembled WGS sequence"/>
</dbReference>
<accession>A0A521EAD4</accession>
<evidence type="ECO:0000256" key="1">
    <source>
        <dbReference type="ARBA" id="ARBA00022649"/>
    </source>
</evidence>
<keyword evidence="1" id="KW-1277">Toxin-antitoxin system</keyword>
<reference evidence="2 3" key="1">
    <citation type="submission" date="2017-05" db="EMBL/GenBank/DDBJ databases">
        <authorList>
            <person name="Varghese N."/>
            <person name="Submissions S."/>
        </authorList>
    </citation>
    <scope>NUCLEOTIDE SEQUENCE [LARGE SCALE GENOMIC DNA]</scope>
    <source>
        <strain evidence="2 3">DSM 21985</strain>
    </source>
</reference>
<evidence type="ECO:0000313" key="3">
    <source>
        <dbReference type="Proteomes" id="UP000317557"/>
    </source>
</evidence>
<dbReference type="InterPro" id="IPR007712">
    <property type="entry name" value="RelE/ParE_toxin"/>
</dbReference>
<gene>
    <name evidence="2" type="ORF">SAMN06265219_11169</name>
</gene>
<keyword evidence="3" id="KW-1185">Reference proteome</keyword>
<proteinExistence type="predicted"/>
<name>A0A521EAD4_9BACT</name>
<sequence length="102" mass="12505">MSNLAFELDDAAEAEFYDIIEYYKQFDKELSLDFVKEFDDAVQRLMKFPKAGHPYLHQTQRIFLNRFPYAIVYKLYRDELIVVFAIMHMRRKPDYWEKRLNP</sequence>
<dbReference type="InterPro" id="IPR035093">
    <property type="entry name" value="RelE/ParE_toxin_dom_sf"/>
</dbReference>
<dbReference type="EMBL" id="FXTP01000011">
    <property type="protein sequence ID" value="SMO80897.1"/>
    <property type="molecule type" value="Genomic_DNA"/>
</dbReference>
<dbReference type="OrthoDB" id="595476at2"/>
<dbReference type="AlphaFoldDB" id="A0A521EAD4"/>
<dbReference type="RefSeq" id="WP_142455064.1">
    <property type="nucleotide sequence ID" value="NZ_FXTP01000011.1"/>
</dbReference>
<dbReference type="Pfam" id="PF05016">
    <property type="entry name" value="ParE_toxin"/>
    <property type="match status" value="1"/>
</dbReference>
<evidence type="ECO:0000313" key="2">
    <source>
        <dbReference type="EMBL" id="SMO80897.1"/>
    </source>
</evidence>
<protein>
    <submittedName>
        <fullName evidence="2">Plasmid stabilization system protein ParE</fullName>
    </submittedName>
</protein>